<name>A0ABY2BMX2_9ACTN</name>
<evidence type="ECO:0008006" key="3">
    <source>
        <dbReference type="Google" id="ProtNLM"/>
    </source>
</evidence>
<organism evidence="1 2">
    <name type="scientific">Kribbella orskensis</name>
    <dbReference type="NCBI Taxonomy" id="2512216"/>
    <lineage>
        <taxon>Bacteria</taxon>
        <taxon>Bacillati</taxon>
        <taxon>Actinomycetota</taxon>
        <taxon>Actinomycetes</taxon>
        <taxon>Propionibacteriales</taxon>
        <taxon>Kribbellaceae</taxon>
        <taxon>Kribbella</taxon>
    </lineage>
</organism>
<proteinExistence type="predicted"/>
<evidence type="ECO:0000313" key="2">
    <source>
        <dbReference type="Proteomes" id="UP000295818"/>
    </source>
</evidence>
<accession>A0ABY2BMX2</accession>
<dbReference type="Gene3D" id="3.90.1150.10">
    <property type="entry name" value="Aspartate Aminotransferase, domain 1"/>
    <property type="match status" value="1"/>
</dbReference>
<sequence>MGLANEFRAGLGMPPGDSAIVSTNVPDAEQAFEARGIRAAVRGGKLRASFHVYSTSADVQLALDALRA</sequence>
<dbReference type="Proteomes" id="UP000295818">
    <property type="component" value="Unassembled WGS sequence"/>
</dbReference>
<dbReference type="EMBL" id="SLWM01000004">
    <property type="protein sequence ID" value="TCO25499.1"/>
    <property type="molecule type" value="Genomic_DNA"/>
</dbReference>
<reference evidence="1 2" key="1">
    <citation type="journal article" date="2015" name="Stand. Genomic Sci.">
        <title>Genomic Encyclopedia of Bacterial and Archaeal Type Strains, Phase III: the genomes of soil and plant-associated and newly described type strains.</title>
        <authorList>
            <person name="Whitman W.B."/>
            <person name="Woyke T."/>
            <person name="Klenk H.P."/>
            <person name="Zhou Y."/>
            <person name="Lilburn T.G."/>
            <person name="Beck B.J."/>
            <person name="De Vos P."/>
            <person name="Vandamme P."/>
            <person name="Eisen J.A."/>
            <person name="Garrity G."/>
            <person name="Hugenholtz P."/>
            <person name="Kyrpides N.C."/>
        </authorList>
    </citation>
    <scope>NUCLEOTIDE SEQUENCE [LARGE SCALE GENOMIC DNA]</scope>
    <source>
        <strain evidence="1 2">VKM Ac-2538</strain>
    </source>
</reference>
<comment type="caution">
    <text evidence="1">The sequence shown here is derived from an EMBL/GenBank/DDBJ whole genome shotgun (WGS) entry which is preliminary data.</text>
</comment>
<protein>
    <recommendedName>
        <fullName evidence="3">Aminotransferase class V</fullName>
    </recommendedName>
</protein>
<keyword evidence="2" id="KW-1185">Reference proteome</keyword>
<gene>
    <name evidence="1" type="ORF">EV644_1043</name>
</gene>
<dbReference type="RefSeq" id="WP_199239773.1">
    <property type="nucleotide sequence ID" value="NZ_SLWM01000004.1"/>
</dbReference>
<evidence type="ECO:0000313" key="1">
    <source>
        <dbReference type="EMBL" id="TCO25499.1"/>
    </source>
</evidence>
<dbReference type="InterPro" id="IPR015422">
    <property type="entry name" value="PyrdxlP-dep_Trfase_small"/>
</dbReference>